<dbReference type="InterPro" id="IPR036770">
    <property type="entry name" value="Ankyrin_rpt-contain_sf"/>
</dbReference>
<dbReference type="SUPFAM" id="SSF48403">
    <property type="entry name" value="Ankyrin repeat"/>
    <property type="match status" value="2"/>
</dbReference>
<keyword evidence="3" id="KW-0677">Repeat</keyword>
<dbReference type="GO" id="GO:0034220">
    <property type="term" value="P:monoatomic ion transmembrane transport"/>
    <property type="evidence" value="ECO:0007669"/>
    <property type="project" value="UniProtKB-KW"/>
</dbReference>
<dbReference type="STRING" id="46835.A0A504YK22"/>
<feature type="repeat" description="ANK" evidence="8">
    <location>
        <begin position="311"/>
        <end position="343"/>
    </location>
</feature>
<feature type="transmembrane region" description="Helical" evidence="10">
    <location>
        <begin position="1098"/>
        <end position="1121"/>
    </location>
</feature>
<evidence type="ECO:0000313" key="11">
    <source>
        <dbReference type="EMBL" id="TPP58307.1"/>
    </source>
</evidence>
<keyword evidence="10" id="KW-0472">Membrane</keyword>
<sequence>MDLSLSSPKLEINFLNFRRVCSPVRVRVQDEPETPDDLLQTKRQNGIVFGNGSPKEPSGRQNLLLFLNILLIDRKISRRDSSIFDVDTGLSVSQYALETLKQLATTKEPKKKRLISCISAGACMENRVTPSEQLPLKSVTKQAGLENPSSAFAVSNGRMDILAPRVFWLAMIDFYPIIFIQLQHGANIYLRDLERTYPIHTAIANISHKCLQALFEHEEKYYSSKLRRNSITSTLNVPTGFVTNAVSSCEVTPSVSRKSSVEVITRMLGMDGGRRSSRVEERLSHLARTLRRFSQQHIAGDECLIELTDCEGETPLHAAVTSGNAEMVKICLERNARIMAEQHDGSTPVHYACIKDDLECVQLMMESKPELKPLVLRKANKNGYTPLHLAAAYNHEELLIYLVEQGSPLEMTDGNGWTPLLLAAMKGSFQACIQLLRLGAHPNAHDLSNRNLVHLLMLFRGPGIRTVLPEVNDEDLFKRLVNEKDNYGSTPLHWSTRMGNLGATSAFVLRGASALERDNERDTPLHTAAHYGRLHTCEQLLATAHGMRAMNSPDALGRLPLHVAVEKGHVELVRLFLDKGCVFRKCHLGNTPLHYAAIGGCIRTCRLLLQTNPSLLNQSNFHGMTALHYAAKENNAEVLEHLLTSKALVTTDKDGMFFVTYALQRRNYEVMKVIVTHPRWGELYQMLDNTSQCPVDGCIRDMPSLCLLVLDRSIQEVGSSNTDEHELIFDFTVLQRPSRPNEPPPKDPMRRIKLMVELQRKELLIHPLCSAYLQRKWSIYGRWIQLSASVYYAILLAGITALVLGHSPIRHVETFDRLKPCSDLFYHTPTQMHIYSMVAAGVVVLTVLDLVVKIWQLVSQRLEYFKDWNNYLEFLLSGLALSYAAMVLARHHRTTRSTRLLPGQPRPPPATRPPATSPRRPPPPPPPAPPAPHPTPPPTPPHVLSLLVHSTYGTLIICLIESFFWFCFNSFFYMTLAVRTCVAIFSALHKITLAETDILIGSHLANLRNHYLPLLQDYLALPKDKREESVECFSSQGHFFTSANQSNDDRKDIAMELQPFQYLGLSLFKTLMMMLGEYEHTATVVEPLIGQSPVSVHFPGITLFFYVAFVFLVPIILMNLLTFPDRSIEQDTSNDIALMNFIKDAQKSITKIDQHLNVQSTRTSAIVEKMEIKIKEYTLDEGVYPGHLLGSSGTSSDFTTQQ</sequence>
<dbReference type="EMBL" id="SUNJ01012137">
    <property type="protein sequence ID" value="TPP58307.1"/>
    <property type="molecule type" value="Genomic_DNA"/>
</dbReference>
<dbReference type="PROSITE" id="PS50297">
    <property type="entry name" value="ANK_REP_REGION"/>
    <property type="match status" value="6"/>
</dbReference>
<evidence type="ECO:0000256" key="8">
    <source>
        <dbReference type="PROSITE-ProRule" id="PRU00023"/>
    </source>
</evidence>
<feature type="region of interest" description="Disordered" evidence="9">
    <location>
        <begin position="895"/>
        <end position="937"/>
    </location>
</feature>
<dbReference type="GO" id="GO:1902495">
    <property type="term" value="C:transmembrane transporter complex"/>
    <property type="evidence" value="ECO:0007669"/>
    <property type="project" value="TreeGrafter"/>
</dbReference>
<evidence type="ECO:0000256" key="1">
    <source>
        <dbReference type="ARBA" id="ARBA00022448"/>
    </source>
</evidence>
<proteinExistence type="predicted"/>
<dbReference type="PANTHER" id="PTHR47143:SF1">
    <property type="entry name" value="ION_TRANS DOMAIN-CONTAINING PROTEIN"/>
    <property type="match status" value="1"/>
</dbReference>
<feature type="compositionally biased region" description="Pro residues" evidence="9">
    <location>
        <begin position="904"/>
        <end position="937"/>
    </location>
</feature>
<evidence type="ECO:0000256" key="4">
    <source>
        <dbReference type="ARBA" id="ARBA00023043"/>
    </source>
</evidence>
<evidence type="ECO:0000256" key="6">
    <source>
        <dbReference type="ARBA" id="ARBA00023180"/>
    </source>
</evidence>
<keyword evidence="11" id="KW-0675">Receptor</keyword>
<dbReference type="InterPro" id="IPR052076">
    <property type="entry name" value="TRP_cation_channel"/>
</dbReference>
<evidence type="ECO:0000256" key="3">
    <source>
        <dbReference type="ARBA" id="ARBA00022737"/>
    </source>
</evidence>
<comment type="caution">
    <text evidence="11">The sequence shown here is derived from an EMBL/GenBank/DDBJ whole genome shotgun (WGS) entry which is preliminary data.</text>
</comment>
<evidence type="ECO:0000313" key="12">
    <source>
        <dbReference type="Proteomes" id="UP000316759"/>
    </source>
</evidence>
<keyword evidence="6" id="KW-0325">Glycoprotein</keyword>
<feature type="repeat" description="ANK" evidence="8">
    <location>
        <begin position="556"/>
        <end position="580"/>
    </location>
</feature>
<feature type="repeat" description="ANK" evidence="8">
    <location>
        <begin position="622"/>
        <end position="654"/>
    </location>
</feature>
<evidence type="ECO:0000256" key="10">
    <source>
        <dbReference type="SAM" id="Phobius"/>
    </source>
</evidence>
<dbReference type="Proteomes" id="UP000316759">
    <property type="component" value="Unassembled WGS sequence"/>
</dbReference>
<feature type="repeat" description="ANK" evidence="8">
    <location>
        <begin position="382"/>
        <end position="414"/>
    </location>
</feature>
<gene>
    <name evidence="11" type="ORF">FGIG_04795</name>
</gene>
<dbReference type="SMART" id="SM00248">
    <property type="entry name" value="ANK"/>
    <property type="match status" value="11"/>
</dbReference>
<evidence type="ECO:0000256" key="2">
    <source>
        <dbReference type="ARBA" id="ARBA00022606"/>
    </source>
</evidence>
<dbReference type="PANTHER" id="PTHR47143">
    <property type="entry name" value="TRANSIENT RECEPTOR POTENTIAL CATION CHANNEL PROTEIN PAINLESS"/>
    <property type="match status" value="1"/>
</dbReference>
<dbReference type="AlphaFoldDB" id="A0A504YK22"/>
<feature type="repeat" description="ANK" evidence="8">
    <location>
        <begin position="588"/>
        <end position="620"/>
    </location>
</feature>
<feature type="repeat" description="ANK" evidence="8">
    <location>
        <begin position="487"/>
        <end position="519"/>
    </location>
</feature>
<dbReference type="InterPro" id="IPR002110">
    <property type="entry name" value="Ankyrin_rpt"/>
</dbReference>
<evidence type="ECO:0000256" key="5">
    <source>
        <dbReference type="ARBA" id="ARBA00023065"/>
    </source>
</evidence>
<keyword evidence="10" id="KW-1133">Transmembrane helix</keyword>
<dbReference type="OrthoDB" id="1661883at2759"/>
<evidence type="ECO:0000256" key="9">
    <source>
        <dbReference type="SAM" id="MobiDB-lite"/>
    </source>
</evidence>
<feature type="transmembrane region" description="Helical" evidence="10">
    <location>
        <begin position="790"/>
        <end position="809"/>
    </location>
</feature>
<accession>A0A504YK22</accession>
<dbReference type="GO" id="GO:0022857">
    <property type="term" value="F:transmembrane transporter activity"/>
    <property type="evidence" value="ECO:0007669"/>
    <property type="project" value="TreeGrafter"/>
</dbReference>
<keyword evidence="1" id="KW-0813">Transport</keyword>
<dbReference type="Gene3D" id="1.25.40.20">
    <property type="entry name" value="Ankyrin repeat-containing domain"/>
    <property type="match status" value="4"/>
</dbReference>
<evidence type="ECO:0000256" key="7">
    <source>
        <dbReference type="ARBA" id="ARBA00023303"/>
    </source>
</evidence>
<keyword evidence="12" id="KW-1185">Reference proteome</keyword>
<feature type="repeat" description="ANK" evidence="8">
    <location>
        <begin position="415"/>
        <end position="447"/>
    </location>
</feature>
<reference evidence="11 12" key="1">
    <citation type="submission" date="2019-04" db="EMBL/GenBank/DDBJ databases">
        <title>Annotation for the trematode Fasciola gigantica.</title>
        <authorList>
            <person name="Choi Y.-J."/>
        </authorList>
    </citation>
    <scope>NUCLEOTIDE SEQUENCE [LARGE SCALE GENOMIC DNA]</scope>
    <source>
        <strain evidence="11">Uganda_cow_1</strain>
    </source>
</reference>
<dbReference type="Pfam" id="PF12796">
    <property type="entry name" value="Ank_2"/>
    <property type="match status" value="5"/>
</dbReference>
<feature type="transmembrane region" description="Helical" evidence="10">
    <location>
        <begin position="870"/>
        <end position="889"/>
    </location>
</feature>
<feature type="transmembrane region" description="Helical" evidence="10">
    <location>
        <begin position="834"/>
        <end position="858"/>
    </location>
</feature>
<name>A0A504YK22_FASGI</name>
<feature type="repeat" description="ANK" evidence="8">
    <location>
        <begin position="344"/>
        <end position="366"/>
    </location>
</feature>
<keyword evidence="2" id="KW-0716">Sensory transduction</keyword>
<dbReference type="PROSITE" id="PS50088">
    <property type="entry name" value="ANK_REPEAT"/>
    <property type="match status" value="8"/>
</dbReference>
<keyword evidence="7" id="KW-0407">Ion channel</keyword>
<keyword evidence="5" id="KW-0406">Ion transport</keyword>
<keyword evidence="4 8" id="KW-0040">ANK repeat</keyword>
<protein>
    <submittedName>
        <fullName evidence="11">Transient receptor potential cation channel subfamily A member 1</fullName>
    </submittedName>
</protein>
<keyword evidence="10" id="KW-0812">Transmembrane</keyword>
<organism evidence="11 12">
    <name type="scientific">Fasciola gigantica</name>
    <name type="common">Giant liver fluke</name>
    <dbReference type="NCBI Taxonomy" id="46835"/>
    <lineage>
        <taxon>Eukaryota</taxon>
        <taxon>Metazoa</taxon>
        <taxon>Spiralia</taxon>
        <taxon>Lophotrochozoa</taxon>
        <taxon>Platyhelminthes</taxon>
        <taxon>Trematoda</taxon>
        <taxon>Digenea</taxon>
        <taxon>Plagiorchiida</taxon>
        <taxon>Echinostomata</taxon>
        <taxon>Echinostomatoidea</taxon>
        <taxon>Fasciolidae</taxon>
        <taxon>Fasciola</taxon>
    </lineage>
</organism>